<gene>
    <name evidence="1" type="ORF">DW265_02130</name>
</gene>
<organism evidence="1 2">
    <name type="scientific">Dorea longicatena</name>
    <dbReference type="NCBI Taxonomy" id="88431"/>
    <lineage>
        <taxon>Bacteria</taxon>
        <taxon>Bacillati</taxon>
        <taxon>Bacillota</taxon>
        <taxon>Clostridia</taxon>
        <taxon>Lachnospirales</taxon>
        <taxon>Lachnospiraceae</taxon>
        <taxon>Dorea</taxon>
    </lineage>
</organism>
<proteinExistence type="predicted"/>
<comment type="caution">
    <text evidence="1">The sequence shown here is derived from an EMBL/GenBank/DDBJ whole genome shotgun (WGS) entry which is preliminary data.</text>
</comment>
<protein>
    <submittedName>
        <fullName evidence="1">Uncharacterized protein</fullName>
    </submittedName>
</protein>
<reference evidence="1 2" key="1">
    <citation type="submission" date="2018-08" db="EMBL/GenBank/DDBJ databases">
        <title>A genome reference for cultivated species of the human gut microbiota.</title>
        <authorList>
            <person name="Zou Y."/>
            <person name="Xue W."/>
            <person name="Luo G."/>
        </authorList>
    </citation>
    <scope>NUCLEOTIDE SEQUENCE [LARGE SCALE GENOMIC DNA]</scope>
    <source>
        <strain evidence="1 2">AM22-22</strain>
    </source>
</reference>
<evidence type="ECO:0000313" key="2">
    <source>
        <dbReference type="Proteomes" id="UP000284095"/>
    </source>
</evidence>
<accession>A0A414T2K5</accession>
<keyword evidence="2" id="KW-1185">Reference proteome</keyword>
<dbReference type="AlphaFoldDB" id="A0A414T2K5"/>
<sequence>MEHAFVAAIRAYYSINLTKDIVPGNMYQVINDQEYSLNEQFHKYWTKSALFHPIGRRQRINSDVLIQGVV</sequence>
<dbReference type="Proteomes" id="UP000284095">
    <property type="component" value="Unassembled WGS sequence"/>
</dbReference>
<name>A0A414T2K5_9FIRM</name>
<evidence type="ECO:0000313" key="1">
    <source>
        <dbReference type="EMBL" id="RHG28448.1"/>
    </source>
</evidence>
<dbReference type="EMBL" id="QRIC01000002">
    <property type="protein sequence ID" value="RHG28448.1"/>
    <property type="molecule type" value="Genomic_DNA"/>
</dbReference>